<evidence type="ECO:0000313" key="2">
    <source>
        <dbReference type="EMBL" id="PCH43194.1"/>
    </source>
</evidence>
<accession>A0A2H3K2D0</accession>
<organism evidence="2 3">
    <name type="scientific">Wolfiporia cocos (strain MD-104)</name>
    <name type="common">Brown rot fungus</name>
    <dbReference type="NCBI Taxonomy" id="742152"/>
    <lineage>
        <taxon>Eukaryota</taxon>
        <taxon>Fungi</taxon>
        <taxon>Dikarya</taxon>
        <taxon>Basidiomycota</taxon>
        <taxon>Agaricomycotina</taxon>
        <taxon>Agaricomycetes</taxon>
        <taxon>Polyporales</taxon>
        <taxon>Phaeolaceae</taxon>
        <taxon>Wolfiporia</taxon>
    </lineage>
</organism>
<dbReference type="EMBL" id="KB468135">
    <property type="protein sequence ID" value="PCH43194.1"/>
    <property type="molecule type" value="Genomic_DNA"/>
</dbReference>
<dbReference type="AlphaFoldDB" id="A0A2H3K2D0"/>
<evidence type="ECO:0000256" key="1">
    <source>
        <dbReference type="SAM" id="MobiDB-lite"/>
    </source>
</evidence>
<gene>
    <name evidence="2" type="ORF">WOLCODRAFT_153256</name>
</gene>
<name>A0A2H3K2D0_WOLCO</name>
<evidence type="ECO:0000313" key="3">
    <source>
        <dbReference type="Proteomes" id="UP000218811"/>
    </source>
</evidence>
<keyword evidence="3" id="KW-1185">Reference proteome</keyword>
<feature type="compositionally biased region" description="Polar residues" evidence="1">
    <location>
        <begin position="363"/>
        <end position="376"/>
    </location>
</feature>
<protein>
    <submittedName>
        <fullName evidence="2">Uncharacterized protein</fullName>
    </submittedName>
</protein>
<reference evidence="2 3" key="1">
    <citation type="journal article" date="2012" name="Science">
        <title>The Paleozoic origin of enzymatic lignin decomposition reconstructed from 31 fungal genomes.</title>
        <authorList>
            <person name="Floudas D."/>
            <person name="Binder M."/>
            <person name="Riley R."/>
            <person name="Barry K."/>
            <person name="Blanchette R.A."/>
            <person name="Henrissat B."/>
            <person name="Martinez A.T."/>
            <person name="Otillar R."/>
            <person name="Spatafora J.W."/>
            <person name="Yadav J.S."/>
            <person name="Aerts A."/>
            <person name="Benoit I."/>
            <person name="Boyd A."/>
            <person name="Carlson A."/>
            <person name="Copeland A."/>
            <person name="Coutinho P.M."/>
            <person name="de Vries R.P."/>
            <person name="Ferreira P."/>
            <person name="Findley K."/>
            <person name="Foster B."/>
            <person name="Gaskell J."/>
            <person name="Glotzer D."/>
            <person name="Gorecki P."/>
            <person name="Heitman J."/>
            <person name="Hesse C."/>
            <person name="Hori C."/>
            <person name="Igarashi K."/>
            <person name="Jurgens J.A."/>
            <person name="Kallen N."/>
            <person name="Kersten P."/>
            <person name="Kohler A."/>
            <person name="Kuees U."/>
            <person name="Kumar T.K.A."/>
            <person name="Kuo A."/>
            <person name="LaButti K."/>
            <person name="Larrondo L.F."/>
            <person name="Lindquist E."/>
            <person name="Ling A."/>
            <person name="Lombard V."/>
            <person name="Lucas S."/>
            <person name="Lundell T."/>
            <person name="Martin R."/>
            <person name="McLaughlin D.J."/>
            <person name="Morgenstern I."/>
            <person name="Morin E."/>
            <person name="Murat C."/>
            <person name="Nagy L.G."/>
            <person name="Nolan M."/>
            <person name="Ohm R.A."/>
            <person name="Patyshakuliyeva A."/>
            <person name="Rokas A."/>
            <person name="Ruiz-Duenas F.J."/>
            <person name="Sabat G."/>
            <person name="Salamov A."/>
            <person name="Samejima M."/>
            <person name="Schmutz J."/>
            <person name="Slot J.C."/>
            <person name="St John F."/>
            <person name="Stenlid J."/>
            <person name="Sun H."/>
            <person name="Sun S."/>
            <person name="Syed K."/>
            <person name="Tsang A."/>
            <person name="Wiebenga A."/>
            <person name="Young D."/>
            <person name="Pisabarro A."/>
            <person name="Eastwood D.C."/>
            <person name="Martin F."/>
            <person name="Cullen D."/>
            <person name="Grigoriev I.V."/>
            <person name="Hibbett D.S."/>
        </authorList>
    </citation>
    <scope>NUCLEOTIDE SEQUENCE [LARGE SCALE GENOMIC DNA]</scope>
    <source>
        <strain evidence="2 3">MD-104</strain>
    </source>
</reference>
<proteinExistence type="predicted"/>
<sequence>MRVFKRLSDFFSWGKEIITNKDYRPDAGYVEAAWRLVEHGHQLAGTSLELPTIAAPGEYENVLEQPAPAPEQPTGTTLKPIMEDVPQLEFELVEQPALRCCPAHPFYNFLATQPRGVLEELKVPPYELLPPAPEFLPPFTDYPQDEFKYWLQWRYPAMTLFHQLRAIGRMTAYTEVYLHNRGNGAVDIMEFKGIMREVQDQPEPEWIQQERLVNYEAILAAQKAARSVPPRVETPKFLAAHAAALAKIEWFKNAMANIKALVPDATAIQKDCFPAASHITTQNDSAPDASAAAIHNDAAPTSLPDPLQPLPDAVLIVSQMKDLEVGAKQSQPRLTEQKIIKATIPKGAKWSCLDSNMKFLNPAANSGQKSRQSTQCRLDDSDDREDANNEGSQLKKRRIASMPNGHSDSSPSPEVADIDMDDTPSALVTKPMEL</sequence>
<dbReference type="Proteomes" id="UP000218811">
    <property type="component" value="Unassembled WGS sequence"/>
</dbReference>
<dbReference type="OrthoDB" id="79830at2759"/>
<feature type="region of interest" description="Disordered" evidence="1">
    <location>
        <begin position="361"/>
        <end position="434"/>
    </location>
</feature>